<dbReference type="AlphaFoldDB" id="A0A1H9TW46"/>
<keyword evidence="3" id="KW-0732">Signal</keyword>
<keyword evidence="2" id="KW-0472">Membrane</keyword>
<keyword evidence="5" id="KW-1185">Reference proteome</keyword>
<evidence type="ECO:0000313" key="4">
    <source>
        <dbReference type="EMBL" id="SES01600.1"/>
    </source>
</evidence>
<feature type="region of interest" description="Disordered" evidence="1">
    <location>
        <begin position="628"/>
        <end position="661"/>
    </location>
</feature>
<protein>
    <submittedName>
        <fullName evidence="4">Conserved repeat domain-containing protein</fullName>
    </submittedName>
</protein>
<evidence type="ECO:0000256" key="3">
    <source>
        <dbReference type="SAM" id="SignalP"/>
    </source>
</evidence>
<organism evidence="4 5">
    <name type="scientific">Lentzea xinjiangensis</name>
    <dbReference type="NCBI Taxonomy" id="402600"/>
    <lineage>
        <taxon>Bacteria</taxon>
        <taxon>Bacillati</taxon>
        <taxon>Actinomycetota</taxon>
        <taxon>Actinomycetes</taxon>
        <taxon>Pseudonocardiales</taxon>
        <taxon>Pseudonocardiaceae</taxon>
        <taxon>Lentzea</taxon>
    </lineage>
</organism>
<feature type="compositionally biased region" description="Pro residues" evidence="1">
    <location>
        <begin position="629"/>
        <end position="654"/>
    </location>
</feature>
<evidence type="ECO:0000256" key="1">
    <source>
        <dbReference type="SAM" id="MobiDB-lite"/>
    </source>
</evidence>
<gene>
    <name evidence="4" type="ORF">SAMN05216188_119121</name>
</gene>
<dbReference type="RefSeq" id="WP_089957966.1">
    <property type="nucleotide sequence ID" value="NZ_FOFR01000019.1"/>
</dbReference>
<keyword evidence="2" id="KW-0812">Transmembrane</keyword>
<dbReference type="Proteomes" id="UP000199352">
    <property type="component" value="Unassembled WGS sequence"/>
</dbReference>
<dbReference type="STRING" id="402600.SAMN05216188_119121"/>
<dbReference type="EMBL" id="FOFR01000019">
    <property type="protein sequence ID" value="SES01600.1"/>
    <property type="molecule type" value="Genomic_DNA"/>
</dbReference>
<name>A0A1H9TW46_9PSEU</name>
<feature type="chain" id="PRO_5039496724" evidence="3">
    <location>
        <begin position="24"/>
        <end position="691"/>
    </location>
</feature>
<keyword evidence="2" id="KW-1133">Transmembrane helix</keyword>
<evidence type="ECO:0000256" key="2">
    <source>
        <dbReference type="SAM" id="Phobius"/>
    </source>
</evidence>
<proteinExistence type="predicted"/>
<feature type="signal peptide" evidence="3">
    <location>
        <begin position="1"/>
        <end position="23"/>
    </location>
</feature>
<sequence length="691" mass="70294">MRGPTLIAVVLLLALFTPGPPVAAAEVWHTQFDEAVYGDVAVVGNSVLTCPTAEQAGPHPKYPPQSCVDAMHRKGRGPAARNNVHRMSWTDVDADPATFNSSSARVGIPAGATVAYAKLGWAGSATCDDATAAPGRPQDPVTFNGTRVAPGRFAVDDPGGLSSTDNAFYSAEADVTHLLTTPDVTVGNVWAPQGFDCFGGWSLTVVWKFANATPAAPAKRHVAVHGGHVRLPTKRPAVTTPIAPTHPAGGPVKLSVTAYEGDWATEGDQLLVNGTSVAGGNAFVSSAQGSPLPNNMSVDARTLTLAEGVLQPGTKSAELQFRRDDDAFVVQSVAWSFPLPELTLAVEPEAPAAHPGDSVQQTATVTNAGAAPAADVSVCGQSIGTIAPHAKASRTCTSTAAADDYPATATATGTSLAGDPLTAGRTTTVDVLHPALHAATAAEPVTALPGQTVKFTTTVTNTGDTSLHDLSARAAGGCAPMQGRLDPGAAATVDCTAPAGDESGALTATVTAADRIGGRVEASASLRVVVVYPRLTITAVWSKDTAADGELVTVTITVGNPSDHEIRDVRVGGEPAACRRTFPLLRPRERITYTCQVTAPVNSRLTVSGAGAGQAISESAVVRIASVTAPPPPRQPSPPPPPVPAPAEPAPPHPVAHSQQLSKPAVGGVAAVISLVGMAVVASALSGMGRR</sequence>
<accession>A0A1H9TW46</accession>
<feature type="transmembrane region" description="Helical" evidence="2">
    <location>
        <begin position="665"/>
        <end position="685"/>
    </location>
</feature>
<evidence type="ECO:0000313" key="5">
    <source>
        <dbReference type="Proteomes" id="UP000199352"/>
    </source>
</evidence>
<reference evidence="5" key="1">
    <citation type="submission" date="2016-10" db="EMBL/GenBank/DDBJ databases">
        <authorList>
            <person name="Varghese N."/>
            <person name="Submissions S."/>
        </authorList>
    </citation>
    <scope>NUCLEOTIDE SEQUENCE [LARGE SCALE GENOMIC DNA]</scope>
    <source>
        <strain evidence="5">CGMCC 4.3525</strain>
    </source>
</reference>